<dbReference type="OMA" id="KPEPHTD"/>
<feature type="compositionally biased region" description="Acidic residues" evidence="1">
    <location>
        <begin position="888"/>
        <end position="898"/>
    </location>
</feature>
<organism evidence="2 3">
    <name type="scientific">Plasmodium fragile</name>
    <dbReference type="NCBI Taxonomy" id="5857"/>
    <lineage>
        <taxon>Eukaryota</taxon>
        <taxon>Sar</taxon>
        <taxon>Alveolata</taxon>
        <taxon>Apicomplexa</taxon>
        <taxon>Aconoidasida</taxon>
        <taxon>Haemosporida</taxon>
        <taxon>Plasmodiidae</taxon>
        <taxon>Plasmodium</taxon>
        <taxon>Plasmodium (Plasmodium)</taxon>
    </lineage>
</organism>
<feature type="compositionally biased region" description="Basic and acidic residues" evidence="1">
    <location>
        <begin position="635"/>
        <end position="651"/>
    </location>
</feature>
<dbReference type="EMBL" id="KQ001778">
    <property type="protein sequence ID" value="KJP84874.1"/>
    <property type="molecule type" value="Genomic_DNA"/>
</dbReference>
<sequence>MKSLKIKGLVKGKNEGYYSLITVISLNDEELDEQIIQKEESVKANLAAIKNAEEISKSEKKLFGAMMRNENVRLRIKGNIKKVTRSRREELSEHYKEEALNAVFGEEVNGDKEYMNKFLNYLQNVQGVKFHGNAVRKGSSRGSGKLEESPFERLNDQSDVAQEDHLLWGGEKGGTEVKCDIHQTNSGPEVKDSGAGPTPLLRVKNKVIQKKKGKKKSMRASQNVTTESLNSSEVSEKTLRKIFNKIKMSLKELKKPKVVIQSPQRVVACRTKQEERHSVIYNMKQGRCVTQQKNNCPTKKSPNYEQYKLYFKGLFQHIRGGKKGSSATTMGGMASPSKGKIMPTEYLAPIGGVRSAEEEDPLPTAREDDIMDITCDDEFVRNKFIMKEMIKDEYRRKRKKGSSFNHHHNDDIFAPNLEAASNAERNMQCAMDETVMSDSDLNDLEYLVSVKGKNANRYKDSLAKRYKDGSGKEAQQKGVAAAKTVLPPSVNFSSLPRKHVVDSPPGGDSSPPEQKEKKENAPMEEKLNDAEEDNSESCIEKSIVVTTRVDGSVKDPTKDNAMDEGSCSYTNNSSHIGDKHMGKNKEHDSPQLNRKKKLAAIMKLSSFILKKRHGRRGSVGDDQREHIVVANKVMDDDAPKEVKTEHEEPKESSSIGDALEGKNIFPPLKAPTLDQINNSPHELVNQDEQPNDVDKDSAPVTETSGLSEEEGGLAFVKNMMEASSMGGTGVVDGMMDSTKGEKEDEEEGKTSTEEDASKLFPNILSKSPSFKRGMSKGDENEAEMDPPSGGEAKGKVQNENEGEATKELLQEEENKVDAEVEKGHSSSSCNSEMKNGGGNKMVASVKVPLKMNTMFMKKALLGKMLAKRFPNGPPSAKGVEVKKGEDVQTGEDNEEGGEASEKNTPMEKTIQKGIPKSKVVIQKMIPPNGFPLKGNAIVKAKAATAVPRGARSADGTSVCLTGAEAEENVVPPQGSEPTVQSMQDVKGTTTDQGVPPKGDNNISDRGFIENAVRKNIQKMLERVDTLVVHARDEKNGMGPGVTIIEGDAPTGFNVEKGTQVKGTEVGKDAGSDAGRDAGSDVPPAEGRKRYSVTLNRFSKKIEVKKRNSMDVVQMFSVMGEKSGEEGCSLPSGNTGEDAVAEDSTGEMQNEVQNGLPCTNDVEKEIPPPSATTADESPKRMPILKLLVKKAGLAKLMLKRPLENIKAVQLGENNGDLGNGDEGGEIQSPQEEEEDQVEEGKDKTDGEQDNKNEGDEKGEVVTDGEETHMEEKREDDPALPKTNVVEGAPLLPPQMENEPAGQVKEGPYKNIFMAKLQSVKHKSTMKQFPLKRVPVKKGSGEEESSPSEGGNSEEETSLAKEQDPQDEAVKDTSPEDTTTKQVDRPHTSENNENEEKDNSDDSDSSGPVSDTKKCPMKKVPPKAMFKILPKIPPKSMVKIWPQIPPKVVVAPFNGVNDSKCMTKVKPPFLNKLKAKAFPPPSMKGEDTEKGLSQEEGHVSP</sequence>
<dbReference type="OrthoDB" id="372958at2759"/>
<feature type="region of interest" description="Disordered" evidence="1">
    <location>
        <begin position="1210"/>
        <end position="1305"/>
    </location>
</feature>
<feature type="region of interest" description="Disordered" evidence="1">
    <location>
        <begin position="1156"/>
        <end position="1177"/>
    </location>
</feature>
<feature type="region of interest" description="Disordered" evidence="1">
    <location>
        <begin position="181"/>
        <end position="202"/>
    </location>
</feature>
<feature type="compositionally biased region" description="Basic and acidic residues" evidence="1">
    <location>
        <begin position="738"/>
        <end position="757"/>
    </location>
</feature>
<dbReference type="RefSeq" id="XP_012338525.1">
    <property type="nucleotide sequence ID" value="XM_012483102.1"/>
</dbReference>
<proteinExistence type="predicted"/>
<protein>
    <submittedName>
        <fullName evidence="2">Uncharacterized protein</fullName>
    </submittedName>
</protein>
<feature type="region of interest" description="Disordered" evidence="1">
    <location>
        <begin position="1318"/>
        <end position="1419"/>
    </location>
</feature>
<feature type="compositionally biased region" description="Low complexity" evidence="1">
    <location>
        <begin position="502"/>
        <end position="512"/>
    </location>
</feature>
<feature type="region of interest" description="Disordered" evidence="1">
    <location>
        <begin position="1474"/>
        <end position="1499"/>
    </location>
</feature>
<accession>A0A0D9QD14</accession>
<keyword evidence="3" id="KW-1185">Reference proteome</keyword>
<evidence type="ECO:0000313" key="2">
    <source>
        <dbReference type="EMBL" id="KJP84874.1"/>
    </source>
</evidence>
<name>A0A0D9QD14_PLAFR</name>
<feature type="compositionally biased region" description="Basic and acidic residues" evidence="1">
    <location>
        <begin position="1482"/>
        <end position="1499"/>
    </location>
</feature>
<feature type="compositionally biased region" description="Basic and acidic residues" evidence="1">
    <location>
        <begin position="1064"/>
        <end position="1078"/>
    </location>
</feature>
<evidence type="ECO:0000313" key="3">
    <source>
        <dbReference type="Proteomes" id="UP000054561"/>
    </source>
</evidence>
<feature type="compositionally biased region" description="Basic and acidic residues" evidence="1">
    <location>
        <begin position="144"/>
        <end position="156"/>
    </location>
</feature>
<feature type="region of interest" description="Disordered" evidence="1">
    <location>
        <begin position="489"/>
        <end position="536"/>
    </location>
</feature>
<feature type="compositionally biased region" description="Basic and acidic residues" evidence="1">
    <location>
        <begin position="576"/>
        <end position="589"/>
    </location>
</feature>
<feature type="region of interest" description="Disordered" evidence="1">
    <location>
        <begin position="1122"/>
        <end position="1143"/>
    </location>
</feature>
<feature type="compositionally biased region" description="Basic and acidic residues" evidence="1">
    <location>
        <begin position="1237"/>
        <end position="1277"/>
    </location>
</feature>
<feature type="region of interest" description="Disordered" evidence="1">
    <location>
        <begin position="1063"/>
        <end position="1087"/>
    </location>
</feature>
<feature type="compositionally biased region" description="Acidic residues" evidence="1">
    <location>
        <begin position="1390"/>
        <end position="1402"/>
    </location>
</feature>
<dbReference type="GeneID" id="24270814"/>
<feature type="region of interest" description="Disordered" evidence="1">
    <location>
        <begin position="134"/>
        <end position="156"/>
    </location>
</feature>
<feature type="region of interest" description="Disordered" evidence="1">
    <location>
        <begin position="870"/>
        <end position="904"/>
    </location>
</feature>
<feature type="region of interest" description="Disordered" evidence="1">
    <location>
        <begin position="635"/>
        <end position="711"/>
    </location>
</feature>
<feature type="compositionally biased region" description="Basic and acidic residues" evidence="1">
    <location>
        <begin position="792"/>
        <end position="824"/>
    </location>
</feature>
<feature type="region of interest" description="Disordered" evidence="1">
    <location>
        <begin position="724"/>
        <end position="837"/>
    </location>
</feature>
<gene>
    <name evidence="2" type="ORF">AK88_05500</name>
</gene>
<feature type="region of interest" description="Disordered" evidence="1">
    <location>
        <begin position="551"/>
        <end position="591"/>
    </location>
</feature>
<feature type="compositionally biased region" description="Basic and acidic residues" evidence="1">
    <location>
        <begin position="513"/>
        <end position="529"/>
    </location>
</feature>
<reference evidence="2 3" key="1">
    <citation type="submission" date="2014-03" db="EMBL/GenBank/DDBJ databases">
        <title>The Genome Sequence of Plasmodium fragile nilgiri.</title>
        <authorList>
            <consortium name="The Broad Institute Genomics Platform"/>
            <consortium name="The Broad Institute Genome Sequencing Center for Infectious Disease"/>
            <person name="Neafsey D."/>
            <person name="Duraisingh M."/>
            <person name="Young S.K."/>
            <person name="Zeng Q."/>
            <person name="Gargeya S."/>
            <person name="Abouelleil A."/>
            <person name="Alvarado L."/>
            <person name="Chapman S.B."/>
            <person name="Gainer-Dewar J."/>
            <person name="Goldberg J."/>
            <person name="Griggs A."/>
            <person name="Gujja S."/>
            <person name="Hansen M."/>
            <person name="Howarth C."/>
            <person name="Imamovic A."/>
            <person name="Larimer J."/>
            <person name="Pearson M."/>
            <person name="Poon T.W."/>
            <person name="Priest M."/>
            <person name="Roberts A."/>
            <person name="Saif S."/>
            <person name="Shea T."/>
            <person name="Sykes S."/>
            <person name="Wortman J."/>
            <person name="Nusbaum C."/>
            <person name="Birren B."/>
        </authorList>
    </citation>
    <scope>NUCLEOTIDE SEQUENCE [LARGE SCALE GENOMIC DNA]</scope>
    <source>
        <strain evidence="3">nilgiri</strain>
    </source>
</reference>
<dbReference type="Proteomes" id="UP000054561">
    <property type="component" value="Unassembled WGS sequence"/>
</dbReference>
<feature type="compositionally biased region" description="Basic and acidic residues" evidence="1">
    <location>
        <begin position="551"/>
        <end position="561"/>
    </location>
</feature>
<feature type="compositionally biased region" description="Basic and acidic residues" evidence="1">
    <location>
        <begin position="1356"/>
        <end position="1388"/>
    </location>
</feature>
<feature type="compositionally biased region" description="Acidic residues" evidence="1">
    <location>
        <begin position="1340"/>
        <end position="1355"/>
    </location>
</feature>
<dbReference type="VEuPathDB" id="PlasmoDB:AK88_05500"/>
<evidence type="ECO:0000256" key="1">
    <source>
        <dbReference type="SAM" id="MobiDB-lite"/>
    </source>
</evidence>
<feature type="region of interest" description="Disordered" evidence="1">
    <location>
        <begin position="322"/>
        <end position="341"/>
    </location>
</feature>